<dbReference type="InterPro" id="IPR011234">
    <property type="entry name" value="Fumarylacetoacetase-like_C"/>
</dbReference>
<keyword evidence="3" id="KW-0670">Pyruvate</keyword>
<dbReference type="OrthoDB" id="5197601at2"/>
<feature type="domain" description="Fumarylacetoacetase-like C-terminal" evidence="2">
    <location>
        <begin position="27"/>
        <end position="227"/>
    </location>
</feature>
<dbReference type="EMBL" id="QLMG01000012">
    <property type="protein sequence ID" value="RAK18505.1"/>
    <property type="molecule type" value="Genomic_DNA"/>
</dbReference>
<dbReference type="SUPFAM" id="SSF56529">
    <property type="entry name" value="FAH"/>
    <property type="match status" value="1"/>
</dbReference>
<keyword evidence="1" id="KW-0479">Metal-binding</keyword>
<dbReference type="GO" id="GO:0046872">
    <property type="term" value="F:metal ion binding"/>
    <property type="evidence" value="ECO:0007669"/>
    <property type="project" value="UniProtKB-KW"/>
</dbReference>
<comment type="caution">
    <text evidence="3">The sequence shown here is derived from an EMBL/GenBank/DDBJ whole genome shotgun (WGS) entry which is preliminary data.</text>
</comment>
<proteinExistence type="predicted"/>
<evidence type="ECO:0000313" key="4">
    <source>
        <dbReference type="Proteomes" id="UP000249165"/>
    </source>
</evidence>
<dbReference type="RefSeq" id="WP_047998180.1">
    <property type="nucleotide sequence ID" value="NZ_LIGK01000054.1"/>
</dbReference>
<dbReference type="Pfam" id="PF01557">
    <property type="entry name" value="FAA_hydrolase"/>
    <property type="match status" value="1"/>
</dbReference>
<reference evidence="3 4" key="1">
    <citation type="submission" date="2018-06" db="EMBL/GenBank/DDBJ databases">
        <title>Genomic Encyclopedia of Archaeal and Bacterial Type Strains, Phase II (KMG-II): from individual species to whole genera.</title>
        <authorList>
            <person name="Goeker M."/>
        </authorList>
    </citation>
    <scope>NUCLEOTIDE SEQUENCE [LARGE SCALE GENOMIC DNA]</scope>
    <source>
        <strain evidence="3 4">DSM 22011</strain>
    </source>
</reference>
<evidence type="ECO:0000256" key="1">
    <source>
        <dbReference type="ARBA" id="ARBA00022723"/>
    </source>
</evidence>
<dbReference type="PANTHER" id="PTHR11820">
    <property type="entry name" value="ACYLPYRUVASE"/>
    <property type="match status" value="1"/>
</dbReference>
<accession>A0A327YFA7</accession>
<dbReference type="Proteomes" id="UP000249165">
    <property type="component" value="Unassembled WGS sequence"/>
</dbReference>
<sequence>MAFVFDPIPQPSVAVAGSDDRLPVRRVFCVGRNYAAHAREMGKDPDRDPPFFFTKPADAVVDSGVAVAYPAETSNFHYEAELVVAIGKAGRDIPTQHALDHVWGYAVGNDLTRRDLQLAAREQGRPWDWGKAFDFSAVIGPVHPVAQVGHLGRGRISLSVNDVLKQDSDLANLIWSVPEIISILSQSMEMKPGDIIMTGTPEGVGPLVPGDHCVIEIEGLGKIETPITERVKGQA</sequence>
<organism evidence="3 4">
    <name type="scientific">Salipiger aestuarii</name>
    <dbReference type="NCBI Taxonomy" id="568098"/>
    <lineage>
        <taxon>Bacteria</taxon>
        <taxon>Pseudomonadati</taxon>
        <taxon>Pseudomonadota</taxon>
        <taxon>Alphaproteobacteria</taxon>
        <taxon>Rhodobacterales</taxon>
        <taxon>Roseobacteraceae</taxon>
        <taxon>Salipiger</taxon>
    </lineage>
</organism>
<dbReference type="Gene3D" id="3.90.850.10">
    <property type="entry name" value="Fumarylacetoacetase-like, C-terminal domain"/>
    <property type="match status" value="1"/>
</dbReference>
<keyword evidence="4" id="KW-1185">Reference proteome</keyword>
<gene>
    <name evidence="3" type="ORF">ATI53_101210</name>
</gene>
<evidence type="ECO:0000259" key="2">
    <source>
        <dbReference type="Pfam" id="PF01557"/>
    </source>
</evidence>
<keyword evidence="3" id="KW-0378">Hydrolase</keyword>
<dbReference type="GO" id="GO:0018773">
    <property type="term" value="F:acetylpyruvate hydrolase activity"/>
    <property type="evidence" value="ECO:0007669"/>
    <property type="project" value="TreeGrafter"/>
</dbReference>
<dbReference type="InterPro" id="IPR036663">
    <property type="entry name" value="Fumarylacetoacetase_C_sf"/>
</dbReference>
<dbReference type="AlphaFoldDB" id="A0A327YFA7"/>
<dbReference type="PANTHER" id="PTHR11820:SF90">
    <property type="entry name" value="FLUTATHIONE S-TRANSFERASE"/>
    <property type="match status" value="1"/>
</dbReference>
<evidence type="ECO:0000313" key="3">
    <source>
        <dbReference type="EMBL" id="RAK18505.1"/>
    </source>
</evidence>
<protein>
    <submittedName>
        <fullName evidence="3">Fumarylpyruvate hydrolase</fullName>
    </submittedName>
</protein>
<name>A0A327YFA7_9RHOB</name>